<dbReference type="eggNOG" id="KOG2102">
    <property type="taxonomic scope" value="Eukaryota"/>
</dbReference>
<reference evidence="2 3" key="1">
    <citation type="journal article" date="2004" name="Nature">
        <title>Genome evolution in yeasts.</title>
        <authorList>
            <consortium name="Genolevures"/>
            <person name="Dujon B."/>
            <person name="Sherman D."/>
            <person name="Fischer G."/>
            <person name="Durrens P."/>
            <person name="Casaregola S."/>
            <person name="Lafontaine I."/>
            <person name="de Montigny J."/>
            <person name="Marck C."/>
            <person name="Neuveglise C."/>
            <person name="Talla E."/>
            <person name="Goffard N."/>
            <person name="Frangeul L."/>
            <person name="Aigle M."/>
            <person name="Anthouard V."/>
            <person name="Babour A."/>
            <person name="Barbe V."/>
            <person name="Barnay S."/>
            <person name="Blanchin S."/>
            <person name="Beckerich J.M."/>
            <person name="Beyne E."/>
            <person name="Bleykasten C."/>
            <person name="Boisrame A."/>
            <person name="Boyer J."/>
            <person name="Cattolico L."/>
            <person name="Confanioleri F."/>
            <person name="de Daruvar A."/>
            <person name="Despons L."/>
            <person name="Fabre E."/>
            <person name="Fairhead C."/>
            <person name="Ferry-Dumazet H."/>
            <person name="Groppi A."/>
            <person name="Hantraye F."/>
            <person name="Hennequin C."/>
            <person name="Jauniaux N."/>
            <person name="Joyet P."/>
            <person name="Kachouri R."/>
            <person name="Kerrest A."/>
            <person name="Koszul R."/>
            <person name="Lemaire M."/>
            <person name="Lesur I."/>
            <person name="Ma L."/>
            <person name="Muller H."/>
            <person name="Nicaud J.M."/>
            <person name="Nikolski M."/>
            <person name="Oztas S."/>
            <person name="Ozier-Kalogeropoulos O."/>
            <person name="Pellenz S."/>
            <person name="Potier S."/>
            <person name="Richard G.F."/>
            <person name="Straub M.L."/>
            <person name="Suleau A."/>
            <person name="Swennene D."/>
            <person name="Tekaia F."/>
            <person name="Wesolowski-Louvel M."/>
            <person name="Westhof E."/>
            <person name="Wirth B."/>
            <person name="Zeniou-Meyer M."/>
            <person name="Zivanovic I."/>
            <person name="Bolotin-Fukuhara M."/>
            <person name="Thierry A."/>
            <person name="Bouchier C."/>
            <person name="Caudron B."/>
            <person name="Scarpelli C."/>
            <person name="Gaillardin C."/>
            <person name="Weissenbach J."/>
            <person name="Wincker P."/>
            <person name="Souciet J.L."/>
        </authorList>
    </citation>
    <scope>NUCLEOTIDE SEQUENCE [LARGE SCALE GENOMIC DNA]</scope>
    <source>
        <strain evidence="3">ATCC 8585 / CBS 2359 / DSM 70799 / NBRC 1267 / NRRL Y-1140 / WM37</strain>
    </source>
</reference>
<dbReference type="Pfam" id="PF00773">
    <property type="entry name" value="RNB"/>
    <property type="match status" value="1"/>
</dbReference>
<evidence type="ECO:0000259" key="1">
    <source>
        <dbReference type="SMART" id="SM00955"/>
    </source>
</evidence>
<dbReference type="GO" id="GO:0000175">
    <property type="term" value="F:3'-5'-RNA exonuclease activity"/>
    <property type="evidence" value="ECO:0007669"/>
    <property type="project" value="TreeGrafter"/>
</dbReference>
<protein>
    <submittedName>
        <fullName evidence="2">KLLA0C06314p</fullName>
    </submittedName>
</protein>
<dbReference type="OMA" id="VFCIDSE"/>
<dbReference type="Proteomes" id="UP000000598">
    <property type="component" value="Chromosome C"/>
</dbReference>
<dbReference type="SUPFAM" id="SSF50249">
    <property type="entry name" value="Nucleic acid-binding proteins"/>
    <property type="match status" value="1"/>
</dbReference>
<dbReference type="GO" id="GO:0006402">
    <property type="term" value="P:mRNA catabolic process"/>
    <property type="evidence" value="ECO:0007669"/>
    <property type="project" value="TreeGrafter"/>
</dbReference>
<dbReference type="PANTHER" id="PTHR23355:SF59">
    <property type="entry name" value="EXORIBONUCLEASE II, MITOCHONDRIAL"/>
    <property type="match status" value="1"/>
</dbReference>
<evidence type="ECO:0000313" key="2">
    <source>
        <dbReference type="EMBL" id="CAH01330.1"/>
    </source>
</evidence>
<feature type="domain" description="RNB" evidence="1">
    <location>
        <begin position="533"/>
        <end position="860"/>
    </location>
</feature>
<dbReference type="InterPro" id="IPR012340">
    <property type="entry name" value="NA-bd_OB-fold"/>
</dbReference>
<name>Q6CUB0_KLULA</name>
<dbReference type="STRING" id="284590.Q6CUB0"/>
<sequence length="983" mass="111710">MSSVFSIRRPRVAARFLAHRRYMHSGVPLFQARQSDTSGTNVTTESLQEDEEVIFFSQDKDILPEVEIKPFRRTKAETLMRFNDRFVQPSIDWYRKVGKSHGENTDKDEFMHLLRNDISSSTLFEETLKWLSKDNYKLRNNTYNGYDTQEIEFYFDPSAIVSSTLMPGDICVLKNSPFELLVCVKTPSEAMDARFTFANTDGNVVYAWKTSVHLRFPTIFNTTELEILQREKLHGYSPVGSVKNDKDVTFVIPTLPRRMLISNVTFRIADAAVQQLPIIKKKLELIHRYLQSGSSPWQIPILKLVEICSNLELSNNIEKSIATAFMKSGLSSDALYSLANSHFELSSKVPNKVECSRLLAVYWALLHQQGTQMWGEMTVHRGIFFPSAVTVLPLTKQHLHYHNIIHKLRQHGGVRINRIAALINENDLASLNKSFPYIVPLLRDYAAGNLEHNDTITSLISSLFRKLDEYKELNISRDVCFDLLKRINPSEPPNPLLINHELQLPVNNERVKLEQKIYDLAVPPKIEHSAEIRTEYKDLICYCIDSPDAHEIDDAVSIKSLGGAKYRIYIHVADPASLFPEANEDGTTINSPVLDIAYQRAFTTYLPDKVFPMLPTTYARSSDLGQFGKPTKAVTFSVDCTFSKSKGLCLLKDSLKVELSVLHKSTRITYEAVDELLDEPTTKPKSGKHEDLKTLFYIAKALRRQRIVDGGAVVFENSSTGIVSLSPDDNSELVEVSFKDQIETKSTILVSELMILANSLTASYFEENQIPGIYRGYRPLNVVEDATSVPEWVKAKTQENKIISKADIAKMKSFLTSSFYSSLPTPHDMLGTSHYLTITSPLRRFPDLVNHLQLHRTLKGLPLLYKQSQLDGMVWHILTRDVTLKNASVDAQRYWTLRFLKKEIEDPTKNNWKLQITSLTDNGYAHCVILDKAFAVGQLKINLNKNPPLVGDQISDCEISNIQCLDGILQFEPTSRSKIQKKK</sequence>
<gene>
    <name evidence="2" type="ORF">KLLA0_C06314g</name>
</gene>
<accession>Q6CUB0</accession>
<dbReference type="HOGENOM" id="CLU_012624_0_0_1"/>
<evidence type="ECO:0000313" key="3">
    <source>
        <dbReference type="Proteomes" id="UP000000598"/>
    </source>
</evidence>
<dbReference type="GO" id="GO:0000932">
    <property type="term" value="C:P-body"/>
    <property type="evidence" value="ECO:0007669"/>
    <property type="project" value="TreeGrafter"/>
</dbReference>
<dbReference type="PANTHER" id="PTHR23355">
    <property type="entry name" value="RIBONUCLEASE"/>
    <property type="match status" value="1"/>
</dbReference>
<dbReference type="InterPro" id="IPR050180">
    <property type="entry name" value="RNR_Ribonuclease"/>
</dbReference>
<proteinExistence type="predicted"/>
<keyword evidence="3" id="KW-1185">Reference proteome</keyword>
<dbReference type="PaxDb" id="284590-Q6CUB0"/>
<dbReference type="InterPro" id="IPR001900">
    <property type="entry name" value="RNase_II/R"/>
</dbReference>
<dbReference type="GO" id="GO:0003723">
    <property type="term" value="F:RNA binding"/>
    <property type="evidence" value="ECO:0007669"/>
    <property type="project" value="InterPro"/>
</dbReference>
<dbReference type="AlphaFoldDB" id="Q6CUB0"/>
<dbReference type="EMBL" id="CR382123">
    <property type="protein sequence ID" value="CAH01330.1"/>
    <property type="molecule type" value="Genomic_DNA"/>
</dbReference>
<dbReference type="SMART" id="SM00955">
    <property type="entry name" value="RNB"/>
    <property type="match status" value="1"/>
</dbReference>
<dbReference type="KEGG" id="kla:KLLA0_C06314g"/>
<dbReference type="InParanoid" id="Q6CUB0"/>
<organism evidence="2 3">
    <name type="scientific">Kluyveromyces lactis (strain ATCC 8585 / CBS 2359 / DSM 70799 / NBRC 1267 / NRRL Y-1140 / WM37)</name>
    <name type="common">Yeast</name>
    <name type="synonym">Candida sphaerica</name>
    <dbReference type="NCBI Taxonomy" id="284590"/>
    <lineage>
        <taxon>Eukaryota</taxon>
        <taxon>Fungi</taxon>
        <taxon>Dikarya</taxon>
        <taxon>Ascomycota</taxon>
        <taxon>Saccharomycotina</taxon>
        <taxon>Saccharomycetes</taxon>
        <taxon>Saccharomycetales</taxon>
        <taxon>Saccharomycetaceae</taxon>
        <taxon>Kluyveromyces</taxon>
    </lineage>
</organism>
<dbReference type="FunCoup" id="Q6CUB0">
    <property type="interactions" value="132"/>
</dbReference>